<evidence type="ECO:0000313" key="3">
    <source>
        <dbReference type="WBParaSite" id="L893_g8658.t1"/>
    </source>
</evidence>
<accession>A0A1I8ASB0</accession>
<sequence>MDLVMDKINEARMMIEETRKKTEVRKTDEKEEGKEQTKRKSHEFYHTIDDIIKDSPGGKRMRMSKFQKV</sequence>
<keyword evidence="2" id="KW-1185">Reference proteome</keyword>
<evidence type="ECO:0000256" key="1">
    <source>
        <dbReference type="SAM" id="MobiDB-lite"/>
    </source>
</evidence>
<proteinExistence type="predicted"/>
<dbReference type="WBParaSite" id="L893_g8658.t1">
    <property type="protein sequence ID" value="L893_g8658.t1"/>
    <property type="gene ID" value="L893_g8658"/>
</dbReference>
<organism evidence="2 3">
    <name type="scientific">Steinernema glaseri</name>
    <dbReference type="NCBI Taxonomy" id="37863"/>
    <lineage>
        <taxon>Eukaryota</taxon>
        <taxon>Metazoa</taxon>
        <taxon>Ecdysozoa</taxon>
        <taxon>Nematoda</taxon>
        <taxon>Chromadorea</taxon>
        <taxon>Rhabditida</taxon>
        <taxon>Tylenchina</taxon>
        <taxon>Panagrolaimomorpha</taxon>
        <taxon>Strongyloidoidea</taxon>
        <taxon>Steinernematidae</taxon>
        <taxon>Steinernema</taxon>
    </lineage>
</organism>
<name>A0A1I8ASB0_9BILA</name>
<dbReference type="Proteomes" id="UP000095287">
    <property type="component" value="Unplaced"/>
</dbReference>
<dbReference type="AlphaFoldDB" id="A0A1I8ASB0"/>
<protein>
    <submittedName>
        <fullName evidence="3">Ovule protein</fullName>
    </submittedName>
</protein>
<reference evidence="3" key="1">
    <citation type="submission" date="2016-11" db="UniProtKB">
        <authorList>
            <consortium name="WormBaseParasite"/>
        </authorList>
    </citation>
    <scope>IDENTIFICATION</scope>
</reference>
<evidence type="ECO:0000313" key="2">
    <source>
        <dbReference type="Proteomes" id="UP000095287"/>
    </source>
</evidence>
<feature type="region of interest" description="Disordered" evidence="1">
    <location>
        <begin position="19"/>
        <end position="43"/>
    </location>
</feature>